<keyword evidence="2" id="KW-1185">Reference proteome</keyword>
<name>A0ACC1KI18_9FUNG</name>
<proteinExistence type="predicted"/>
<comment type="caution">
    <text evidence="1">The sequence shown here is derived from an EMBL/GenBank/DDBJ whole genome shotgun (WGS) entry which is preliminary data.</text>
</comment>
<organism evidence="1 2">
    <name type="scientific">Coemansia helicoidea</name>
    <dbReference type="NCBI Taxonomy" id="1286919"/>
    <lineage>
        <taxon>Eukaryota</taxon>
        <taxon>Fungi</taxon>
        <taxon>Fungi incertae sedis</taxon>
        <taxon>Zoopagomycota</taxon>
        <taxon>Kickxellomycotina</taxon>
        <taxon>Kickxellomycetes</taxon>
        <taxon>Kickxellales</taxon>
        <taxon>Kickxellaceae</taxon>
        <taxon>Coemansia</taxon>
    </lineage>
</organism>
<accession>A0ACC1KI18</accession>
<evidence type="ECO:0000313" key="2">
    <source>
        <dbReference type="Proteomes" id="UP001140087"/>
    </source>
</evidence>
<gene>
    <name evidence="1" type="primary">CFT1_2</name>
    <name evidence="1" type="ORF">H4R21_006642</name>
</gene>
<evidence type="ECO:0000313" key="1">
    <source>
        <dbReference type="EMBL" id="KAJ2789861.1"/>
    </source>
</evidence>
<dbReference type="EMBL" id="JANBUN010003662">
    <property type="protein sequence ID" value="KAJ2789861.1"/>
    <property type="molecule type" value="Genomic_DNA"/>
</dbReference>
<sequence length="265" mass="28122">MILSRDASTSVFAAGGELQELSRTGFYTGGPTICVGEILGHTRVVQVHTRGMRMVNAAGRETHAVEFDQSQPAVFAEVADPFVLVRTRAGEISMYEASPQSGRLEQLPVDGFVKGRLVAAASLFVDTHHVLGSNKEWAEHNSDMLARLDPSADGGAALGEAFDSLYADAPALRKRKRARDHTASGRRRRGGEGSALDDLYDEDGGERPVAGDGGAMQSGAGQAARGRQPDEDARSEAVGGRAPVFLLLALASGDLTIVRLPQLDR</sequence>
<feature type="non-terminal residue" evidence="1">
    <location>
        <position position="265"/>
    </location>
</feature>
<reference evidence="1" key="1">
    <citation type="submission" date="2022-07" db="EMBL/GenBank/DDBJ databases">
        <title>Phylogenomic reconstructions and comparative analyses of Kickxellomycotina fungi.</title>
        <authorList>
            <person name="Reynolds N.K."/>
            <person name="Stajich J.E."/>
            <person name="Barry K."/>
            <person name="Grigoriev I.V."/>
            <person name="Crous P."/>
            <person name="Smith M.E."/>
        </authorList>
    </citation>
    <scope>NUCLEOTIDE SEQUENCE</scope>
    <source>
        <strain evidence="1">BCRC 34780</strain>
    </source>
</reference>
<dbReference type="Proteomes" id="UP001140087">
    <property type="component" value="Unassembled WGS sequence"/>
</dbReference>
<protein>
    <submittedName>
        <fullName evidence="1">mRNA cleavage and polyadenylation factor subunit</fullName>
    </submittedName>
</protein>